<evidence type="ECO:0000313" key="3">
    <source>
        <dbReference type="EMBL" id="RAS67053.1"/>
    </source>
</evidence>
<dbReference type="Pfam" id="PF12770">
    <property type="entry name" value="CHAT"/>
    <property type="match status" value="1"/>
</dbReference>
<keyword evidence="4" id="KW-1185">Reference proteome</keyword>
<protein>
    <submittedName>
        <fullName evidence="3">CHAT domain-containing protein</fullName>
    </submittedName>
</protein>
<dbReference type="InterPro" id="IPR011990">
    <property type="entry name" value="TPR-like_helical_dom_sf"/>
</dbReference>
<dbReference type="SUPFAM" id="SSF48452">
    <property type="entry name" value="TPR-like"/>
    <property type="match status" value="1"/>
</dbReference>
<dbReference type="SMART" id="SM00028">
    <property type="entry name" value="TPR"/>
    <property type="match status" value="5"/>
</dbReference>
<reference evidence="3 4" key="1">
    <citation type="submission" date="2018-06" db="EMBL/GenBank/DDBJ databases">
        <title>Genomic Encyclopedia of Type Strains, Phase IV (KMG-IV): sequencing the most valuable type-strain genomes for metagenomic binning, comparative biology and taxonomic classification.</title>
        <authorList>
            <person name="Goeker M."/>
        </authorList>
    </citation>
    <scope>NUCLEOTIDE SEQUENCE [LARGE SCALE GENOMIC DNA]</scope>
    <source>
        <strain evidence="3 4">DSM 45479</strain>
    </source>
</reference>
<dbReference type="EMBL" id="QLTT01000003">
    <property type="protein sequence ID" value="RAS67053.1"/>
    <property type="molecule type" value="Genomic_DNA"/>
</dbReference>
<sequence>MTLARAEQAKDLAYTSPARARRLAEPLVDGDAETASVALHALGMASSAVGRLDEAERHLRSAISVASRAGLVVRAAQARGSFGYVLTLTGRTSEALRALEVVPDEIDGVSAARLRMQRALVLTEIGRFEEAAEGFAAALASNPGDPLLEATIRNNRGLLRAHQRDWRGAEEDLAAAERSYVASGHRGRTAMVFHNRGVAFAARGDVPAALAAFDEAAARYEAAGRNPGLLPIERAEVLLSVRLVAEARSAAAAAVAEFARQRNAVDLVQARLLLARVALVAGDPAAALVEAVRARRSAVRQRRPGWAAFAAYLALRARWEMAAAQASAQPLVEVPSVSLRSARRVVEALSREGWVVAELDARLILARLALDMAAAGLGGGARSVLAQASPRAGNPCISTYSAPPTRSSRSGRALLAVARAELTTVAAAASTGPAELRARAWHAMALLRLADGDVRGAEAALRSGVDVLAAFRDGLGATELRAHASGHAAELVATGMRLALTQRRPAAVFGWAERWRAGALRMRPAKPPDDAQLAEDLAELRQVVADPKQLRRQAELEQAIRARARHATGIRSVEPTPSRKALAAALGDHALIEYIESDGHFHAIVFANRRMWLHELAPADVIQREVEALRFGLNHLAHRMGSERSRKALEERVNQSAARLDKALLPPLEETPLVVVPTGALHALPWPALPSRRTRSVTVTPSAALWLRAATAATEPGRKIFAAGPGLEHAVPEVAALARRYPEAERFTGRRATTTNLLDRLDGAELAHIAAHGKFRSDNPLFSRLELADGPLTVYDLERLGRPPSQVILSACEAGTSGIRPGDELLGLAAALLALGTRTLIASLVSVPDDTSKALMLRYHRGLARGLDPATALAKAQRTWADAAFQCYGASSPLVQGN</sequence>
<dbReference type="InterPro" id="IPR024983">
    <property type="entry name" value="CHAT_dom"/>
</dbReference>
<feature type="domain" description="CHAT" evidence="2">
    <location>
        <begin position="656"/>
        <end position="881"/>
    </location>
</feature>
<dbReference type="RefSeq" id="WP_112227359.1">
    <property type="nucleotide sequence ID" value="NZ_QLTT01000003.1"/>
</dbReference>
<evidence type="ECO:0000313" key="4">
    <source>
        <dbReference type="Proteomes" id="UP000248714"/>
    </source>
</evidence>
<proteinExistence type="predicted"/>
<dbReference type="PANTHER" id="PTHR10098">
    <property type="entry name" value="RAPSYN-RELATED"/>
    <property type="match status" value="1"/>
</dbReference>
<dbReference type="Gene3D" id="1.25.40.10">
    <property type="entry name" value="Tetratricopeptide repeat domain"/>
    <property type="match status" value="1"/>
</dbReference>
<dbReference type="InterPro" id="IPR019734">
    <property type="entry name" value="TPR_rpt"/>
</dbReference>
<name>A0ABX9EAX9_9PSEU</name>
<dbReference type="Proteomes" id="UP000248714">
    <property type="component" value="Unassembled WGS sequence"/>
</dbReference>
<comment type="caution">
    <text evidence="3">The sequence shown here is derived from an EMBL/GenBank/DDBJ whole genome shotgun (WGS) entry which is preliminary data.</text>
</comment>
<dbReference type="PANTHER" id="PTHR10098:SF108">
    <property type="entry name" value="TETRATRICOPEPTIDE REPEAT PROTEIN 28"/>
    <property type="match status" value="1"/>
</dbReference>
<gene>
    <name evidence="3" type="ORF">C8D87_103392</name>
</gene>
<evidence type="ECO:0000256" key="1">
    <source>
        <dbReference type="PROSITE-ProRule" id="PRU00339"/>
    </source>
</evidence>
<keyword evidence="1" id="KW-0802">TPR repeat</keyword>
<organism evidence="3 4">
    <name type="scientific">Lentzea atacamensis</name>
    <dbReference type="NCBI Taxonomy" id="531938"/>
    <lineage>
        <taxon>Bacteria</taxon>
        <taxon>Bacillati</taxon>
        <taxon>Actinomycetota</taxon>
        <taxon>Actinomycetes</taxon>
        <taxon>Pseudonocardiales</taxon>
        <taxon>Pseudonocardiaceae</taxon>
        <taxon>Lentzea</taxon>
    </lineage>
</organism>
<feature type="repeat" description="TPR" evidence="1">
    <location>
        <begin position="112"/>
        <end position="145"/>
    </location>
</feature>
<evidence type="ECO:0000259" key="2">
    <source>
        <dbReference type="Pfam" id="PF12770"/>
    </source>
</evidence>
<dbReference type="PROSITE" id="PS50005">
    <property type="entry name" value="TPR"/>
    <property type="match status" value="1"/>
</dbReference>
<accession>A0ABX9EAX9</accession>